<feature type="transmembrane region" description="Helical" evidence="1">
    <location>
        <begin position="57"/>
        <end position="80"/>
    </location>
</feature>
<sequence length="83" mass="8227">MGMRAEERQSAVVRGFGVALVVALVVSPLVAVFELAVGVLVLMVAVVHSRGTLRGSALTAAAAGVGLMLGGGAYVAAGLVMSF</sequence>
<name>A0AA41Q1R5_9ACTN</name>
<dbReference type="RefSeq" id="WP_235053329.1">
    <property type="nucleotide sequence ID" value="NZ_JAKFHA010000009.1"/>
</dbReference>
<accession>A0AA41Q1R5</accession>
<feature type="transmembrane region" description="Helical" evidence="1">
    <location>
        <begin position="12"/>
        <end position="45"/>
    </location>
</feature>
<dbReference type="AlphaFoldDB" id="A0AA41Q1R5"/>
<dbReference type="Proteomes" id="UP001165378">
    <property type="component" value="Unassembled WGS sequence"/>
</dbReference>
<keyword evidence="1" id="KW-0812">Transmembrane</keyword>
<evidence type="ECO:0000313" key="3">
    <source>
        <dbReference type="Proteomes" id="UP001165378"/>
    </source>
</evidence>
<keyword evidence="1" id="KW-1133">Transmembrane helix</keyword>
<evidence type="ECO:0000313" key="2">
    <source>
        <dbReference type="EMBL" id="MCF2529161.1"/>
    </source>
</evidence>
<evidence type="ECO:0000256" key="1">
    <source>
        <dbReference type="SAM" id="Phobius"/>
    </source>
</evidence>
<keyword evidence="3" id="KW-1185">Reference proteome</keyword>
<dbReference type="EMBL" id="JAKFHA010000009">
    <property type="protein sequence ID" value="MCF2529161.1"/>
    <property type="molecule type" value="Genomic_DNA"/>
</dbReference>
<reference evidence="2" key="1">
    <citation type="submission" date="2022-01" db="EMBL/GenBank/DDBJ databases">
        <title>Genome-Based Taxonomic Classification of the Phylum Actinobacteria.</title>
        <authorList>
            <person name="Gao Y."/>
        </authorList>
    </citation>
    <scope>NUCLEOTIDE SEQUENCE</scope>
    <source>
        <strain evidence="2">KLBMP 8922</strain>
    </source>
</reference>
<comment type="caution">
    <text evidence="2">The sequence shown here is derived from an EMBL/GenBank/DDBJ whole genome shotgun (WGS) entry which is preliminary data.</text>
</comment>
<keyword evidence="1" id="KW-0472">Membrane</keyword>
<gene>
    <name evidence="2" type="ORF">LZ495_18340</name>
</gene>
<protein>
    <submittedName>
        <fullName evidence="2">Uncharacterized protein</fullName>
    </submittedName>
</protein>
<organism evidence="2 3">
    <name type="scientific">Yinghuangia soli</name>
    <dbReference type="NCBI Taxonomy" id="2908204"/>
    <lineage>
        <taxon>Bacteria</taxon>
        <taxon>Bacillati</taxon>
        <taxon>Actinomycetota</taxon>
        <taxon>Actinomycetes</taxon>
        <taxon>Kitasatosporales</taxon>
        <taxon>Streptomycetaceae</taxon>
        <taxon>Yinghuangia</taxon>
    </lineage>
</organism>
<proteinExistence type="predicted"/>